<evidence type="ECO:0000256" key="1">
    <source>
        <dbReference type="SAM" id="Phobius"/>
    </source>
</evidence>
<organism evidence="2 3">
    <name type="scientific">Nisaea acidiphila</name>
    <dbReference type="NCBI Taxonomy" id="1862145"/>
    <lineage>
        <taxon>Bacteria</taxon>
        <taxon>Pseudomonadati</taxon>
        <taxon>Pseudomonadota</taxon>
        <taxon>Alphaproteobacteria</taxon>
        <taxon>Rhodospirillales</taxon>
        <taxon>Thalassobaculaceae</taxon>
        <taxon>Nisaea</taxon>
    </lineage>
</organism>
<protein>
    <submittedName>
        <fullName evidence="2">Uncharacterized protein</fullName>
    </submittedName>
</protein>
<proteinExistence type="predicted"/>
<feature type="transmembrane region" description="Helical" evidence="1">
    <location>
        <begin position="20"/>
        <end position="41"/>
    </location>
</feature>
<name>A0A9J7AW80_9PROT</name>
<dbReference type="RefSeq" id="WP_257770815.1">
    <property type="nucleotide sequence ID" value="NZ_CP102480.1"/>
</dbReference>
<dbReference type="EMBL" id="CP102480">
    <property type="protein sequence ID" value="UUX51374.1"/>
    <property type="molecule type" value="Genomic_DNA"/>
</dbReference>
<sequence>MISIEELDEAKGTNLAAKAGWAFFGQILAAPVGLFVGAALVGNGKQVCFGAELTDGRFIEQTGPATFSAPASIAQASSFEAAG</sequence>
<dbReference type="KEGG" id="naci:NUH88_06680"/>
<keyword evidence="3" id="KW-1185">Reference proteome</keyword>
<keyword evidence="1" id="KW-0812">Transmembrane</keyword>
<keyword evidence="1" id="KW-1133">Transmembrane helix</keyword>
<evidence type="ECO:0000313" key="3">
    <source>
        <dbReference type="Proteomes" id="UP001060336"/>
    </source>
</evidence>
<keyword evidence="1" id="KW-0472">Membrane</keyword>
<gene>
    <name evidence="2" type="ORF">NUH88_06680</name>
</gene>
<reference evidence="2" key="1">
    <citation type="submission" date="2022-08" db="EMBL/GenBank/DDBJ databases">
        <title>Nisaea acidiphila sp. nov., isolated from a marine algal debris and emended description of the genus Nisaea Urios et al. 2008.</title>
        <authorList>
            <person name="Kwon K."/>
        </authorList>
    </citation>
    <scope>NUCLEOTIDE SEQUENCE</scope>
    <source>
        <strain evidence="2">MEBiC11861</strain>
    </source>
</reference>
<dbReference type="AlphaFoldDB" id="A0A9J7AW80"/>
<accession>A0A9J7AW80</accession>
<dbReference type="Proteomes" id="UP001060336">
    <property type="component" value="Chromosome"/>
</dbReference>
<evidence type="ECO:0000313" key="2">
    <source>
        <dbReference type="EMBL" id="UUX51374.1"/>
    </source>
</evidence>